<dbReference type="Proteomes" id="UP000601435">
    <property type="component" value="Unassembled WGS sequence"/>
</dbReference>
<evidence type="ECO:0000259" key="7">
    <source>
        <dbReference type="PROSITE" id="PS50203"/>
    </source>
</evidence>
<evidence type="ECO:0000313" key="8">
    <source>
        <dbReference type="EMBL" id="CAE7243611.1"/>
    </source>
</evidence>
<dbReference type="InterPro" id="IPR001300">
    <property type="entry name" value="Peptidase_C2_calpain_cat"/>
</dbReference>
<dbReference type="Pfam" id="PF00648">
    <property type="entry name" value="Peptidase_C2"/>
    <property type="match status" value="1"/>
</dbReference>
<reference evidence="8" key="1">
    <citation type="submission" date="2021-02" db="EMBL/GenBank/DDBJ databases">
        <authorList>
            <person name="Dougan E. K."/>
            <person name="Rhodes N."/>
            <person name="Thang M."/>
            <person name="Chan C."/>
        </authorList>
    </citation>
    <scope>NUCLEOTIDE SEQUENCE</scope>
</reference>
<evidence type="ECO:0000256" key="1">
    <source>
        <dbReference type="ARBA" id="ARBA00007623"/>
    </source>
</evidence>
<evidence type="ECO:0000256" key="3">
    <source>
        <dbReference type="ARBA" id="ARBA00022801"/>
    </source>
</evidence>
<dbReference type="Gene3D" id="3.90.70.10">
    <property type="entry name" value="Cysteine proteinases"/>
    <property type="match status" value="1"/>
</dbReference>
<gene>
    <name evidence="8" type="primary">CAPN15</name>
    <name evidence="8" type="ORF">SNEC2469_LOCUS4598</name>
</gene>
<dbReference type="GO" id="GO:0006508">
    <property type="term" value="P:proteolysis"/>
    <property type="evidence" value="ECO:0007669"/>
    <property type="project" value="UniProtKB-KW"/>
</dbReference>
<feature type="active site" evidence="5">
    <location>
        <position position="73"/>
    </location>
</feature>
<dbReference type="PANTHER" id="PTHR10183">
    <property type="entry name" value="CALPAIN"/>
    <property type="match status" value="1"/>
</dbReference>
<dbReference type="OrthoDB" id="44061at2759"/>
<dbReference type="SUPFAM" id="SSF54001">
    <property type="entry name" value="Cysteine proteinases"/>
    <property type="match status" value="1"/>
</dbReference>
<organism evidence="8 9">
    <name type="scientific">Symbiodinium necroappetens</name>
    <dbReference type="NCBI Taxonomy" id="1628268"/>
    <lineage>
        <taxon>Eukaryota</taxon>
        <taxon>Sar</taxon>
        <taxon>Alveolata</taxon>
        <taxon>Dinophyceae</taxon>
        <taxon>Suessiales</taxon>
        <taxon>Symbiodiniaceae</taxon>
        <taxon>Symbiodinium</taxon>
    </lineage>
</organism>
<dbReference type="InterPro" id="IPR036249">
    <property type="entry name" value="Thioredoxin-like_sf"/>
</dbReference>
<evidence type="ECO:0000313" key="9">
    <source>
        <dbReference type="Proteomes" id="UP000601435"/>
    </source>
</evidence>
<evidence type="ECO:0000256" key="6">
    <source>
        <dbReference type="PROSITE-ProRule" id="PRU00239"/>
    </source>
</evidence>
<comment type="similarity">
    <text evidence="1">Belongs to the peptidase C2 family.</text>
</comment>
<dbReference type="InterPro" id="IPR014025">
    <property type="entry name" value="Glutaredoxin_subgr"/>
</dbReference>
<sequence>MVISFGRKDFDADLMWASLCSSYSAGFLLTCSTGRGEELRSEVGLAPNHAYSLMAVHEVTTAEGQVRLLQIRNPHARCAWKGAWSQRSGNWTPELRSKLRYPADDDAGMFFMAMPDFIIYFDQCTICQIHGTEWCEARVAVPLPSQEVPRSGLALEACGATAQCLVSLAQPEERARGGYFYNHLFEQLASMGLVILNMKTHPPSLVAASGLKNRGVVGTDCWLRPEDEYLLVPMCLNSGSSLSAAVAVMSSLPVVVEERSLDRQAVMFAWAAYAKSGKPADKSSLNGADLYIRISEGLVVLAENRSRGYMHVELTCESSSLQFSRGLCATVDCIAPGYAQLLQVALPSEAGASWSLSRRRWEDAWEDKGSGRMSTTKEGFGFVVLHELSKMTGMDTVPQIFVGGTFLGGCEELQRLQQSGRLIQQIESAVQAAKKRVIMCLRKRIPVPLLSGAQAFVNLPLFLDLGTCD</sequence>
<accession>A0A812LAJ3</accession>
<keyword evidence="9" id="KW-1185">Reference proteome</keyword>
<proteinExistence type="inferred from homology"/>
<protein>
    <submittedName>
        <fullName evidence="8">CAPN15 protein</fullName>
    </submittedName>
</protein>
<dbReference type="PANTHER" id="PTHR10183:SF379">
    <property type="entry name" value="CALPAIN-5"/>
    <property type="match status" value="1"/>
</dbReference>
<evidence type="ECO:0000256" key="4">
    <source>
        <dbReference type="ARBA" id="ARBA00022807"/>
    </source>
</evidence>
<dbReference type="PROSITE" id="PS51354">
    <property type="entry name" value="GLUTAREDOXIN_2"/>
    <property type="match status" value="1"/>
</dbReference>
<evidence type="ECO:0000256" key="2">
    <source>
        <dbReference type="ARBA" id="ARBA00022670"/>
    </source>
</evidence>
<dbReference type="EMBL" id="CAJNJA010009142">
    <property type="protein sequence ID" value="CAE7243611.1"/>
    <property type="molecule type" value="Genomic_DNA"/>
</dbReference>
<keyword evidence="4" id="KW-0788">Thiol protease</keyword>
<feature type="domain" description="Calpain catalytic" evidence="7">
    <location>
        <begin position="1"/>
        <end position="130"/>
    </location>
</feature>
<dbReference type="Gene3D" id="3.40.30.10">
    <property type="entry name" value="Glutaredoxin"/>
    <property type="match status" value="1"/>
</dbReference>
<dbReference type="SUPFAM" id="SSF52833">
    <property type="entry name" value="Thioredoxin-like"/>
    <property type="match status" value="1"/>
</dbReference>
<feature type="active site" evidence="5">
    <location>
        <position position="49"/>
    </location>
</feature>
<name>A0A812LAJ3_9DINO</name>
<dbReference type="PROSITE" id="PS50203">
    <property type="entry name" value="CALPAIN_CAT"/>
    <property type="match status" value="1"/>
</dbReference>
<keyword evidence="3" id="KW-0378">Hydrolase</keyword>
<comment type="caution">
    <text evidence="8">The sequence shown here is derived from an EMBL/GenBank/DDBJ whole genome shotgun (WGS) entry which is preliminary data.</text>
</comment>
<evidence type="ECO:0000256" key="5">
    <source>
        <dbReference type="PIRSR" id="PIRSR622684-1"/>
    </source>
</evidence>
<dbReference type="PRINTS" id="PR00160">
    <property type="entry name" value="GLUTAREDOXIN"/>
</dbReference>
<dbReference type="AlphaFoldDB" id="A0A812LAJ3"/>
<keyword evidence="2" id="KW-0645">Protease</keyword>
<dbReference type="InterPro" id="IPR038765">
    <property type="entry name" value="Papain-like_cys_pep_sf"/>
</dbReference>
<dbReference type="InterPro" id="IPR022684">
    <property type="entry name" value="Calpain_cysteine_protease"/>
</dbReference>
<comment type="caution">
    <text evidence="6">Lacks conserved residue(s) required for the propagation of feature annotation.</text>
</comment>
<dbReference type="GO" id="GO:0004198">
    <property type="term" value="F:calcium-dependent cysteine-type endopeptidase activity"/>
    <property type="evidence" value="ECO:0007669"/>
    <property type="project" value="InterPro"/>
</dbReference>